<dbReference type="InterPro" id="IPR028168">
    <property type="entry name" value="KASH5_CC"/>
</dbReference>
<evidence type="ECO:0000256" key="6">
    <source>
        <dbReference type="ARBA" id="ARBA00023054"/>
    </source>
</evidence>
<feature type="region of interest" description="Disordered" evidence="9">
    <location>
        <begin position="786"/>
        <end position="818"/>
    </location>
</feature>
<feature type="domain" description="Protein KASH5 EF-hand-like" evidence="11">
    <location>
        <begin position="35"/>
        <end position="98"/>
    </location>
</feature>
<keyword evidence="14" id="KW-1185">Reference proteome</keyword>
<protein>
    <submittedName>
        <fullName evidence="13">Protein MRVI1</fullName>
    </submittedName>
</protein>
<evidence type="ECO:0000313" key="13">
    <source>
        <dbReference type="EMBL" id="TWW68034.1"/>
    </source>
</evidence>
<feature type="region of interest" description="Disordered" evidence="9">
    <location>
        <begin position="955"/>
        <end position="994"/>
    </location>
</feature>
<name>A0A5C6NKU6_9TELE</name>
<feature type="compositionally biased region" description="Polar residues" evidence="9">
    <location>
        <begin position="536"/>
        <end position="557"/>
    </location>
</feature>
<evidence type="ECO:0000256" key="9">
    <source>
        <dbReference type="SAM" id="MobiDB-lite"/>
    </source>
</evidence>
<feature type="region of interest" description="Disordered" evidence="9">
    <location>
        <begin position="123"/>
        <end position="145"/>
    </location>
</feature>
<organism evidence="13 14">
    <name type="scientific">Takifugu flavidus</name>
    <name type="common">sansaifugu</name>
    <dbReference type="NCBI Taxonomy" id="433684"/>
    <lineage>
        <taxon>Eukaryota</taxon>
        <taxon>Metazoa</taxon>
        <taxon>Chordata</taxon>
        <taxon>Craniata</taxon>
        <taxon>Vertebrata</taxon>
        <taxon>Euteleostomi</taxon>
        <taxon>Actinopterygii</taxon>
        <taxon>Neopterygii</taxon>
        <taxon>Teleostei</taxon>
        <taxon>Neoteleostei</taxon>
        <taxon>Acanthomorphata</taxon>
        <taxon>Eupercaria</taxon>
        <taxon>Tetraodontiformes</taxon>
        <taxon>Tetradontoidea</taxon>
        <taxon>Tetraodontidae</taxon>
        <taxon>Takifugu</taxon>
    </lineage>
</organism>
<feature type="compositionally biased region" description="Low complexity" evidence="9">
    <location>
        <begin position="752"/>
        <end position="762"/>
    </location>
</feature>
<keyword evidence="6 8" id="KW-0175">Coiled coil</keyword>
<feature type="compositionally biased region" description="Polar residues" evidence="9">
    <location>
        <begin position="809"/>
        <end position="818"/>
    </location>
</feature>
<evidence type="ECO:0000256" key="4">
    <source>
        <dbReference type="ARBA" id="ARBA00022692"/>
    </source>
</evidence>
<evidence type="ECO:0000256" key="10">
    <source>
        <dbReference type="SAM" id="Phobius"/>
    </source>
</evidence>
<feature type="coiled-coil region" evidence="8">
    <location>
        <begin position="1157"/>
        <end position="1184"/>
    </location>
</feature>
<evidence type="ECO:0000256" key="8">
    <source>
        <dbReference type="SAM" id="Coils"/>
    </source>
</evidence>
<dbReference type="InterPro" id="IPR008677">
    <property type="entry name" value="MRVI1"/>
</dbReference>
<feature type="compositionally biased region" description="Acidic residues" evidence="9">
    <location>
        <begin position="740"/>
        <end position="751"/>
    </location>
</feature>
<feature type="compositionally biased region" description="Basic and acidic residues" evidence="9">
    <location>
        <begin position="478"/>
        <end position="487"/>
    </location>
</feature>
<evidence type="ECO:0000259" key="11">
    <source>
        <dbReference type="Pfam" id="PF14658"/>
    </source>
</evidence>
<evidence type="ECO:0000259" key="12">
    <source>
        <dbReference type="Pfam" id="PF14662"/>
    </source>
</evidence>
<evidence type="ECO:0000256" key="7">
    <source>
        <dbReference type="ARBA" id="ARBA00023136"/>
    </source>
</evidence>
<keyword evidence="3" id="KW-0963">Cytoplasm</keyword>
<feature type="region of interest" description="Disordered" evidence="9">
    <location>
        <begin position="686"/>
        <end position="764"/>
    </location>
</feature>
<dbReference type="GO" id="GO:0019934">
    <property type="term" value="P:cGMP-mediated signaling"/>
    <property type="evidence" value="ECO:0007669"/>
    <property type="project" value="TreeGrafter"/>
</dbReference>
<feature type="compositionally biased region" description="Basic and acidic residues" evidence="9">
    <location>
        <begin position="572"/>
        <end position="588"/>
    </location>
</feature>
<feature type="region of interest" description="Disordered" evidence="9">
    <location>
        <begin position="1087"/>
        <end position="1112"/>
    </location>
</feature>
<feature type="compositionally biased region" description="Polar residues" evidence="9">
    <location>
        <begin position="131"/>
        <end position="143"/>
    </location>
</feature>
<evidence type="ECO:0000256" key="2">
    <source>
        <dbReference type="ARBA" id="ARBA00004496"/>
    </source>
</evidence>
<feature type="transmembrane region" description="Helical" evidence="10">
    <location>
        <begin position="1473"/>
        <end position="1498"/>
    </location>
</feature>
<dbReference type="GO" id="GO:0016020">
    <property type="term" value="C:membrane"/>
    <property type="evidence" value="ECO:0007669"/>
    <property type="project" value="UniProtKB-SubCell"/>
</dbReference>
<feature type="compositionally biased region" description="Basic and acidic residues" evidence="9">
    <location>
        <begin position="526"/>
        <end position="535"/>
    </location>
</feature>
<feature type="region of interest" description="Disordered" evidence="9">
    <location>
        <begin position="1356"/>
        <end position="1383"/>
    </location>
</feature>
<keyword evidence="7 10" id="KW-0472">Membrane</keyword>
<evidence type="ECO:0000256" key="1">
    <source>
        <dbReference type="ARBA" id="ARBA00004167"/>
    </source>
</evidence>
<gene>
    <name evidence="13" type="ORF">D4764_02G0010750</name>
</gene>
<dbReference type="PANTHER" id="PTHR15352">
    <property type="entry name" value="LYMPHOID-RESTRICTED MEMBRANE PROTEIN, JAW1"/>
    <property type="match status" value="1"/>
</dbReference>
<evidence type="ECO:0000256" key="3">
    <source>
        <dbReference type="ARBA" id="ARBA00022490"/>
    </source>
</evidence>
<dbReference type="Pfam" id="PF14662">
    <property type="entry name" value="KASH_CCD"/>
    <property type="match status" value="1"/>
</dbReference>
<sequence>MDFCCSVWEPPGCGASDEDDNDRSGFSEHELLEILYDACNSSSTGEVLASTIIHYLQSMTTQSHEHERLAALRHLLDPDCQDPHVSREAFHSVMREWITQCSQDSTDVEGIHAAWPSPSNMPVNGLDFSGGPSQDTPSESPQCSCDDKDLLGTVAELKRAHRKLNEQNSSLLRSVAQCEDINLQLTLEVTELRAKLASAQRSATRVRSLTEELEETRRAFKEAQERASRSQTSCTKLSNEIECHKLHIRRLEDKNEKLGVERAFSEDSTNKLRKVNAELRGELEETLVLLTLRDTEITKRDMLMDKMKSAHVENHNMIEGLQSELMRLQEHSHQILLRYDRHCISLQSLYAREAPNHRSLQSELQDVQQHHRPLELPPLRRHGDDIQSIIHRIKSADVFRHLHLRHSDRAQDSAAPETPERPLALRQQQQASIKQQLVNVYRIYEHLRYTNLRSYYLLLQELELHKCMWEEKGEKVEERRRSSEQNEQKQSQTGSQINVQDAKKVAVVNWWKACRSEGATGRKKRTVSETEEKLQQAEQTISDMQEQLRHLQTSLRSAQERESKQTDSTVVHTDKGTNTEEKDADRPTKKLLRDAAVATEDSGGAAETTQLQVTANGLLTTLRRMEALVSNAMEKAELVRESEQRVSQVTVRMESITQRVEEALERAADTDQQLSCLEARITQASAQFQEDRERSPQTSIQGSDLNPKKPPEAPSAAESPFVFPHTRSRPSLPPAMPTLPEEEEDSPEDLDSSSSSPSTSTPGESRAIIMTAPTIVYPQQATVVQQDGQPLEQNRPHSPRSRLSRSSSGGPITTVDSTGNVIDLVKDHLPELQLSEEDRQKNLELLEQAKKVSDRFLTRRGRRSTTSLSESPTGTLRCCLSSAPSASSSTCAVAPQSGNEVFFSAAGHTETSHISSQTVSQGNRLLVDWKPNEKRKVSSGTLAPRYAVQKENFDPAVSRSPPAVSKGDDGGRNLNLAPATGVAKPVPRPPTQQAPCTAEIKTIGAFPPLMRAVSWDSVGSIASRSGAQGLPPTPEDTFSDRDNVFKASGYSDLSAQPGSLLKLSKFKEEHKLMRNQSIAGSALPDLSEAAEQEKGASPSTAGSEEAKEKADAMPNISDVMLRKLKLHRGLPGCAPPLTEKEVENAFVQLSLAFRNDKYTLEMRLKQAERERNLTEEDTEKELEEFKGALKVTSPQWQNLEQRESYQRLVETVSVLHRLARRLSSRAELVGAVRQEKRMSKATEVMMQYVENLKRTYEKDHAELTEFKKLANQNSNRSYGGSVETGDDGVPRPSRSMSLTLGKALPRRRVSVAVVPKFNLLNIPGQTPVTSPVSGSGTGPTPGAALPVVCENNDVKVSTPTEAPQPAAECGKSVTAPDSEPAKPPVNLEEIRAELKAKIEEEAYNKGYQEGLKHSKALQEKRREEEEEDIAERLLEMKNKDEESGKKINKSRRMEEVLLLIGRVCPKISLSRRLLLMALTLFVVMCLIISIFTFFGGYYNRREDT</sequence>
<feature type="coiled-coil region" evidence="8">
    <location>
        <begin position="154"/>
        <end position="254"/>
    </location>
</feature>
<feature type="domain" description="KASH5-like coiled-coil" evidence="12">
    <location>
        <begin position="148"/>
        <end position="333"/>
    </location>
</feature>
<reference evidence="13 14" key="1">
    <citation type="submission" date="2019-04" db="EMBL/GenBank/DDBJ databases">
        <title>Chromosome genome assembly for Takifugu flavidus.</title>
        <authorList>
            <person name="Xiao S."/>
        </authorList>
    </citation>
    <scope>NUCLEOTIDE SEQUENCE [LARGE SCALE GENOMIC DNA]</scope>
    <source>
        <strain evidence="13">HTHZ2018</strain>
        <tissue evidence="13">Muscle</tissue>
    </source>
</reference>
<comment type="caution">
    <text evidence="13">The sequence shown here is derived from an EMBL/GenBank/DDBJ whole genome shotgun (WGS) entry which is preliminary data.</text>
</comment>
<dbReference type="InterPro" id="IPR039508">
    <property type="entry name" value="KASH5_EF-hand-like_dom"/>
</dbReference>
<keyword evidence="5 10" id="KW-1133">Transmembrane helix</keyword>
<feature type="region of interest" description="Disordered" evidence="9">
    <location>
        <begin position="521"/>
        <end position="588"/>
    </location>
</feature>
<dbReference type="Proteomes" id="UP000324091">
    <property type="component" value="Chromosome 2"/>
</dbReference>
<feature type="region of interest" description="Disordered" evidence="9">
    <location>
        <begin position="1273"/>
        <end position="1293"/>
    </location>
</feature>
<dbReference type="Pfam" id="PF05781">
    <property type="entry name" value="MRVI1"/>
    <property type="match status" value="1"/>
</dbReference>
<dbReference type="PANTHER" id="PTHR15352:SF2">
    <property type="entry name" value="INOSITOL 1,4,5-TRIPHOSPHATE RECEPTOR ASSOCIATED 1"/>
    <property type="match status" value="1"/>
</dbReference>
<dbReference type="GO" id="GO:0005737">
    <property type="term" value="C:cytoplasm"/>
    <property type="evidence" value="ECO:0007669"/>
    <property type="project" value="UniProtKB-SubCell"/>
</dbReference>
<dbReference type="Pfam" id="PF14658">
    <property type="entry name" value="EF-hand_9"/>
    <property type="match status" value="1"/>
</dbReference>
<feature type="region of interest" description="Disordered" evidence="9">
    <location>
        <begin position="407"/>
        <end position="427"/>
    </location>
</feature>
<comment type="subcellular location">
    <subcellularLocation>
        <location evidence="2">Cytoplasm</location>
    </subcellularLocation>
    <subcellularLocation>
        <location evidence="1">Membrane</location>
        <topology evidence="1">Single-pass membrane protein</topology>
    </subcellularLocation>
</comment>
<feature type="region of interest" description="Disordered" evidence="9">
    <location>
        <begin position="478"/>
        <end position="498"/>
    </location>
</feature>
<accession>A0A5C6NKU6</accession>
<proteinExistence type="predicted"/>
<dbReference type="EMBL" id="RHFK02000012">
    <property type="protein sequence ID" value="TWW68034.1"/>
    <property type="molecule type" value="Genomic_DNA"/>
</dbReference>
<keyword evidence="4 10" id="KW-0812">Transmembrane</keyword>
<evidence type="ECO:0000256" key="5">
    <source>
        <dbReference type="ARBA" id="ARBA00022989"/>
    </source>
</evidence>
<evidence type="ECO:0000313" key="14">
    <source>
        <dbReference type="Proteomes" id="UP000324091"/>
    </source>
</evidence>